<evidence type="ECO:0000313" key="2">
    <source>
        <dbReference type="EMBL" id="CAG7726041.1"/>
    </source>
</evidence>
<sequence length="159" mass="18599">MEKQSRATKELIASLMKDEQNRTIRKLNQTEMELNRTKEELNQTKEELKQTKEELRQTNEKLDHACRNSHLTSLALQSAIICQKRLPKSSWFSSDITKIAESHLNQAQRFLIFREPRSKLDFSLTVELSSRNYDSNTLRSVKNKLIAYKKYCSFGGDND</sequence>
<gene>
    <name evidence="2" type="ORF">AFUS01_LOCUS14972</name>
</gene>
<evidence type="ECO:0000313" key="3">
    <source>
        <dbReference type="Proteomes" id="UP000708208"/>
    </source>
</evidence>
<dbReference type="AlphaFoldDB" id="A0A8J2KHJ0"/>
<dbReference type="EMBL" id="CAJVCH010129968">
    <property type="protein sequence ID" value="CAG7726041.1"/>
    <property type="molecule type" value="Genomic_DNA"/>
</dbReference>
<protein>
    <submittedName>
        <fullName evidence="2">Uncharacterized protein</fullName>
    </submittedName>
</protein>
<name>A0A8J2KHJ0_9HEXA</name>
<evidence type="ECO:0000256" key="1">
    <source>
        <dbReference type="SAM" id="Coils"/>
    </source>
</evidence>
<feature type="coiled-coil region" evidence="1">
    <location>
        <begin position="17"/>
        <end position="68"/>
    </location>
</feature>
<accession>A0A8J2KHJ0</accession>
<dbReference type="Proteomes" id="UP000708208">
    <property type="component" value="Unassembled WGS sequence"/>
</dbReference>
<keyword evidence="3" id="KW-1185">Reference proteome</keyword>
<reference evidence="2" key="1">
    <citation type="submission" date="2021-06" db="EMBL/GenBank/DDBJ databases">
        <authorList>
            <person name="Hodson N. C."/>
            <person name="Mongue J. A."/>
            <person name="Jaron S. K."/>
        </authorList>
    </citation>
    <scope>NUCLEOTIDE SEQUENCE</scope>
</reference>
<organism evidence="2 3">
    <name type="scientific">Allacma fusca</name>
    <dbReference type="NCBI Taxonomy" id="39272"/>
    <lineage>
        <taxon>Eukaryota</taxon>
        <taxon>Metazoa</taxon>
        <taxon>Ecdysozoa</taxon>
        <taxon>Arthropoda</taxon>
        <taxon>Hexapoda</taxon>
        <taxon>Collembola</taxon>
        <taxon>Symphypleona</taxon>
        <taxon>Sminthuridae</taxon>
        <taxon>Allacma</taxon>
    </lineage>
</organism>
<keyword evidence="1" id="KW-0175">Coiled coil</keyword>
<proteinExistence type="predicted"/>
<comment type="caution">
    <text evidence="2">The sequence shown here is derived from an EMBL/GenBank/DDBJ whole genome shotgun (WGS) entry which is preliminary data.</text>
</comment>